<dbReference type="InterPro" id="IPR029056">
    <property type="entry name" value="Ribokinase-like"/>
</dbReference>
<dbReference type="PANTHER" id="PTHR46969:SF1">
    <property type="entry name" value="BIFUNCTIONAL PROTEIN HLDE"/>
    <property type="match status" value="1"/>
</dbReference>
<evidence type="ECO:0000313" key="4">
    <source>
        <dbReference type="EMBL" id="VEB53959.1"/>
    </source>
</evidence>
<accession>A0A447TV60</accession>
<dbReference type="InterPro" id="IPR011611">
    <property type="entry name" value="PfkB_dom"/>
</dbReference>
<dbReference type="SUPFAM" id="SSF53613">
    <property type="entry name" value="Ribokinase-like"/>
    <property type="match status" value="1"/>
</dbReference>
<gene>
    <name evidence="4" type="primary">rfaE_2</name>
    <name evidence="4" type="ORF">NCTC6754_03040</name>
</gene>
<reference evidence="4 5" key="1">
    <citation type="submission" date="2018-12" db="EMBL/GenBank/DDBJ databases">
        <authorList>
            <consortium name="Pathogen Informatics"/>
        </authorList>
    </citation>
    <scope>NUCLEOTIDE SEQUENCE [LARGE SCALE GENOMIC DNA]</scope>
    <source>
        <strain evidence="4 5">NCTC6754</strain>
    </source>
</reference>
<dbReference type="PANTHER" id="PTHR46969">
    <property type="entry name" value="BIFUNCTIONAL PROTEIN HLDE"/>
    <property type="match status" value="1"/>
</dbReference>
<sequence length="73" mass="7524">MVKVNTVEERPGGAANVAMNIASLGANARLVGLTGIDDAAARAEQNAGGGQCEVRLRFCADASDDYQTARTIT</sequence>
<dbReference type="GO" id="GO:0005829">
    <property type="term" value="C:cytosol"/>
    <property type="evidence" value="ECO:0007669"/>
    <property type="project" value="TreeGrafter"/>
</dbReference>
<organism evidence="4 5">
    <name type="scientific">Salmonella enterica I</name>
    <dbReference type="NCBI Taxonomy" id="59201"/>
    <lineage>
        <taxon>Bacteria</taxon>
        <taxon>Pseudomonadati</taxon>
        <taxon>Pseudomonadota</taxon>
        <taxon>Gammaproteobacteria</taxon>
        <taxon>Enterobacterales</taxon>
        <taxon>Enterobacteriaceae</taxon>
        <taxon>Salmonella</taxon>
    </lineage>
</organism>
<dbReference type="Proteomes" id="UP000269208">
    <property type="component" value="Chromosome"/>
</dbReference>
<feature type="domain" description="Carbohydrate kinase PfkB" evidence="3">
    <location>
        <begin position="3"/>
        <end position="47"/>
    </location>
</feature>
<dbReference type="EMBL" id="LR134190">
    <property type="protein sequence ID" value="VEB53959.1"/>
    <property type="molecule type" value="Genomic_DNA"/>
</dbReference>
<evidence type="ECO:0000259" key="3">
    <source>
        <dbReference type="Pfam" id="PF00294"/>
    </source>
</evidence>
<evidence type="ECO:0000256" key="1">
    <source>
        <dbReference type="ARBA" id="ARBA00022679"/>
    </source>
</evidence>
<dbReference type="GO" id="GO:0033786">
    <property type="term" value="F:heptose-1-phosphate adenylyltransferase activity"/>
    <property type="evidence" value="ECO:0007669"/>
    <property type="project" value="TreeGrafter"/>
</dbReference>
<evidence type="ECO:0000256" key="2">
    <source>
        <dbReference type="ARBA" id="ARBA00022777"/>
    </source>
</evidence>
<dbReference type="InterPro" id="IPR002173">
    <property type="entry name" value="Carboh/pur_kinase_PfkB_CS"/>
</dbReference>
<protein>
    <submittedName>
        <fullName evidence="4">ADP-heptose synthase</fullName>
        <ecNumber evidence="4">2.7.-.-</ecNumber>
    </submittedName>
</protein>
<dbReference type="Pfam" id="PF00294">
    <property type="entry name" value="PfkB"/>
    <property type="match status" value="1"/>
</dbReference>
<keyword evidence="1 4" id="KW-0808">Transferase</keyword>
<proteinExistence type="predicted"/>
<evidence type="ECO:0000313" key="5">
    <source>
        <dbReference type="Proteomes" id="UP000269208"/>
    </source>
</evidence>
<name>A0A447TV60_SALET</name>
<dbReference type="PROSITE" id="PS00583">
    <property type="entry name" value="PFKB_KINASES_1"/>
    <property type="match status" value="1"/>
</dbReference>
<keyword evidence="2" id="KW-0418">Kinase</keyword>
<dbReference type="GO" id="GO:0033785">
    <property type="term" value="F:heptose 7-phosphate kinase activity"/>
    <property type="evidence" value="ECO:0007669"/>
    <property type="project" value="TreeGrafter"/>
</dbReference>
<dbReference type="AlphaFoldDB" id="A0A447TV60"/>
<dbReference type="Gene3D" id="3.40.1190.20">
    <property type="match status" value="1"/>
</dbReference>
<dbReference type="EC" id="2.7.-.-" evidence="4"/>